<dbReference type="PANTHER" id="PTHR43394:SF1">
    <property type="entry name" value="ATP-BINDING CASSETTE SUB-FAMILY B MEMBER 10, MITOCHONDRIAL"/>
    <property type="match status" value="1"/>
</dbReference>
<comment type="subcellular location">
    <subcellularLocation>
        <location evidence="1">Cell inner membrane</location>
        <topology evidence="1">Multi-pass membrane protein</topology>
    </subcellularLocation>
</comment>
<dbReference type="EMBL" id="FNFB01000013">
    <property type="protein sequence ID" value="SDK92536.1"/>
    <property type="molecule type" value="Genomic_DNA"/>
</dbReference>
<evidence type="ECO:0000259" key="13">
    <source>
        <dbReference type="PROSITE" id="PS50929"/>
    </source>
</evidence>
<gene>
    <name evidence="14" type="ORF">SAMN05421874_11336</name>
</gene>
<dbReference type="SUPFAM" id="SSF52540">
    <property type="entry name" value="P-loop containing nucleoside triphosphate hydrolases"/>
    <property type="match status" value="1"/>
</dbReference>
<keyword evidence="2" id="KW-0813">Transport</keyword>
<keyword evidence="7 14" id="KW-0067">ATP-binding</keyword>
<evidence type="ECO:0000313" key="14">
    <source>
        <dbReference type="EMBL" id="SDK92536.1"/>
    </source>
</evidence>
<evidence type="ECO:0000313" key="15">
    <source>
        <dbReference type="Proteomes" id="UP000198683"/>
    </source>
</evidence>
<feature type="transmembrane region" description="Helical" evidence="11">
    <location>
        <begin position="116"/>
        <end position="137"/>
    </location>
</feature>
<dbReference type="Pfam" id="PF00664">
    <property type="entry name" value="ABC_membrane"/>
    <property type="match status" value="1"/>
</dbReference>
<evidence type="ECO:0000256" key="8">
    <source>
        <dbReference type="ARBA" id="ARBA00022989"/>
    </source>
</evidence>
<sequence>MPSVVVWITSTVTACRKWAKSRISPRHLRETHHQATEKRLLRRTNLVGMPPDTHIPRRPLLSSNSLWRMKSYLRPYVLRLSLIWLMAIVGIGAAISLPLVIERVIDGPVAHGDTGALLPLGLLAAGVGALEALLIFLRRWAQVKPVLGLETAIRNDLYAHLQRLPMGFHGDWQSGQLLSRATTDLSTIRRFLGFGMLFLVMNILQLITVTVLLLNKYWPLGLLVLASAVPIIWTSLRFEKRYIKVSRQVQDEQGDLATLVEESAIGIRTIKAFGRRHHVYDRYDDAALKVYGTSMDKVRLSARFFSFLEIIPNITLALVLLLGALAVGTGALTLGALVAFTTLMLQLVWPIASLGYILAMAQEAMTSADRVMEVLDTVPAIKDGATDTIDEPRGHLRLEGVGFRFADSDEPVLHDVWLDVRPGETVAVVGATGAGKTTLTALVPRLIDPTSGRVTIDGHDIRDLDLATLRSIVATAFEEPTLFSMSVRENLMLGRADATEEELAAAVETAQAQFVYDLPWGLDTRIGEQGLSLSGGQRQRLALARAVLSKPRILVLDDTLSALDVETEALVEEALRHVLRDATGIVVAHRASTVLLADKVALLRGGTITHVGRHDELLAKVPEYRELLAQDADLDDAAEGALR</sequence>
<evidence type="ECO:0000259" key="12">
    <source>
        <dbReference type="PROSITE" id="PS50893"/>
    </source>
</evidence>
<evidence type="ECO:0000256" key="1">
    <source>
        <dbReference type="ARBA" id="ARBA00004429"/>
    </source>
</evidence>
<dbReference type="GO" id="GO:0016887">
    <property type="term" value="F:ATP hydrolysis activity"/>
    <property type="evidence" value="ECO:0007669"/>
    <property type="project" value="InterPro"/>
</dbReference>
<protein>
    <submittedName>
        <fullName evidence="14">ATP-binding cassette, subfamily B</fullName>
    </submittedName>
</protein>
<dbReference type="GO" id="GO:0015421">
    <property type="term" value="F:ABC-type oligopeptide transporter activity"/>
    <property type="evidence" value="ECO:0007669"/>
    <property type="project" value="TreeGrafter"/>
</dbReference>
<dbReference type="InterPro" id="IPR003439">
    <property type="entry name" value="ABC_transporter-like_ATP-bd"/>
</dbReference>
<organism evidence="14 15">
    <name type="scientific">Nonomuraea maritima</name>
    <dbReference type="NCBI Taxonomy" id="683260"/>
    <lineage>
        <taxon>Bacteria</taxon>
        <taxon>Bacillati</taxon>
        <taxon>Actinomycetota</taxon>
        <taxon>Actinomycetes</taxon>
        <taxon>Streptosporangiales</taxon>
        <taxon>Streptosporangiaceae</taxon>
        <taxon>Nonomuraea</taxon>
    </lineage>
</organism>
<dbReference type="SMART" id="SM00382">
    <property type="entry name" value="AAA"/>
    <property type="match status" value="1"/>
</dbReference>
<feature type="transmembrane region" description="Helical" evidence="11">
    <location>
        <begin position="334"/>
        <end position="359"/>
    </location>
</feature>
<dbReference type="Pfam" id="PF00005">
    <property type="entry name" value="ABC_tran"/>
    <property type="match status" value="1"/>
</dbReference>
<dbReference type="PROSITE" id="PS00211">
    <property type="entry name" value="ABC_TRANSPORTER_1"/>
    <property type="match status" value="1"/>
</dbReference>
<proteinExistence type="inferred from homology"/>
<name>A0A1G9FVS2_9ACTN</name>
<feature type="transmembrane region" description="Helical" evidence="11">
    <location>
        <begin position="76"/>
        <end position="101"/>
    </location>
</feature>
<dbReference type="PANTHER" id="PTHR43394">
    <property type="entry name" value="ATP-DEPENDENT PERMEASE MDL1, MITOCHONDRIAL"/>
    <property type="match status" value="1"/>
</dbReference>
<accession>A0A1G9FVS2</accession>
<dbReference type="AlphaFoldDB" id="A0A1G9FVS2"/>
<evidence type="ECO:0000256" key="10">
    <source>
        <dbReference type="ARBA" id="ARBA00023455"/>
    </source>
</evidence>
<dbReference type="Gene3D" id="1.20.1560.10">
    <property type="entry name" value="ABC transporter type 1, transmembrane domain"/>
    <property type="match status" value="1"/>
</dbReference>
<dbReference type="InterPro" id="IPR039421">
    <property type="entry name" value="Type_1_exporter"/>
</dbReference>
<dbReference type="InterPro" id="IPR011527">
    <property type="entry name" value="ABC1_TM_dom"/>
</dbReference>
<feature type="domain" description="ABC transmembrane type-1" evidence="13">
    <location>
        <begin position="85"/>
        <end position="363"/>
    </location>
</feature>
<dbReference type="Gene3D" id="3.40.50.300">
    <property type="entry name" value="P-loop containing nucleotide triphosphate hydrolases"/>
    <property type="match status" value="1"/>
</dbReference>
<evidence type="ECO:0000256" key="2">
    <source>
        <dbReference type="ARBA" id="ARBA00022448"/>
    </source>
</evidence>
<dbReference type="InterPro" id="IPR036640">
    <property type="entry name" value="ABC1_TM_sf"/>
</dbReference>
<keyword evidence="15" id="KW-1185">Reference proteome</keyword>
<dbReference type="GO" id="GO:0005886">
    <property type="term" value="C:plasma membrane"/>
    <property type="evidence" value="ECO:0007669"/>
    <property type="project" value="UniProtKB-SubCell"/>
</dbReference>
<dbReference type="PROSITE" id="PS50893">
    <property type="entry name" value="ABC_TRANSPORTER_2"/>
    <property type="match status" value="1"/>
</dbReference>
<evidence type="ECO:0000256" key="7">
    <source>
        <dbReference type="ARBA" id="ARBA00022840"/>
    </source>
</evidence>
<feature type="transmembrane region" description="Helical" evidence="11">
    <location>
        <begin position="220"/>
        <end position="238"/>
    </location>
</feature>
<dbReference type="SUPFAM" id="SSF90123">
    <property type="entry name" value="ABC transporter transmembrane region"/>
    <property type="match status" value="1"/>
</dbReference>
<keyword evidence="8 11" id="KW-1133">Transmembrane helix</keyword>
<dbReference type="InterPro" id="IPR017871">
    <property type="entry name" value="ABC_transporter-like_CS"/>
</dbReference>
<comment type="similarity">
    <text evidence="10">Belongs to the ABC transporter superfamily. Siderophore-Fe(3+) uptake transporter (SIUT) (TC 3.A.1.21) family.</text>
</comment>
<keyword evidence="9 11" id="KW-0472">Membrane</keyword>
<evidence type="ECO:0000256" key="6">
    <source>
        <dbReference type="ARBA" id="ARBA00022741"/>
    </source>
</evidence>
<evidence type="ECO:0000256" key="9">
    <source>
        <dbReference type="ARBA" id="ARBA00023136"/>
    </source>
</evidence>
<feature type="domain" description="ABC transporter" evidence="12">
    <location>
        <begin position="396"/>
        <end position="630"/>
    </location>
</feature>
<dbReference type="FunFam" id="3.40.50.300:FF:000221">
    <property type="entry name" value="Multidrug ABC transporter ATP-binding protein"/>
    <property type="match status" value="1"/>
</dbReference>
<keyword evidence="4" id="KW-0997">Cell inner membrane</keyword>
<keyword evidence="5 11" id="KW-0812">Transmembrane</keyword>
<evidence type="ECO:0000256" key="4">
    <source>
        <dbReference type="ARBA" id="ARBA00022519"/>
    </source>
</evidence>
<dbReference type="PROSITE" id="PS50929">
    <property type="entry name" value="ABC_TM1F"/>
    <property type="match status" value="1"/>
</dbReference>
<keyword evidence="6" id="KW-0547">Nucleotide-binding</keyword>
<evidence type="ECO:0000256" key="11">
    <source>
        <dbReference type="SAM" id="Phobius"/>
    </source>
</evidence>
<dbReference type="InterPro" id="IPR003593">
    <property type="entry name" value="AAA+_ATPase"/>
</dbReference>
<evidence type="ECO:0000256" key="5">
    <source>
        <dbReference type="ARBA" id="ARBA00022692"/>
    </source>
</evidence>
<dbReference type="STRING" id="683260.SAMN05421874_11336"/>
<dbReference type="CDD" id="cd18543">
    <property type="entry name" value="ABC_6TM_Rv0194_D1_like"/>
    <property type="match status" value="1"/>
</dbReference>
<dbReference type="InterPro" id="IPR027417">
    <property type="entry name" value="P-loop_NTPase"/>
</dbReference>
<evidence type="ECO:0000256" key="3">
    <source>
        <dbReference type="ARBA" id="ARBA00022475"/>
    </source>
</evidence>
<reference evidence="14 15" key="1">
    <citation type="submission" date="2016-10" db="EMBL/GenBank/DDBJ databases">
        <authorList>
            <person name="de Groot N.N."/>
        </authorList>
    </citation>
    <scope>NUCLEOTIDE SEQUENCE [LARGE SCALE GENOMIC DNA]</scope>
    <source>
        <strain evidence="14 15">CGMCC 4.5681</strain>
    </source>
</reference>
<keyword evidence="3" id="KW-1003">Cell membrane</keyword>
<dbReference type="Proteomes" id="UP000198683">
    <property type="component" value="Unassembled WGS sequence"/>
</dbReference>
<feature type="transmembrane region" description="Helical" evidence="11">
    <location>
        <begin position="191"/>
        <end position="214"/>
    </location>
</feature>
<dbReference type="GO" id="GO:0005524">
    <property type="term" value="F:ATP binding"/>
    <property type="evidence" value="ECO:0007669"/>
    <property type="project" value="UniProtKB-KW"/>
</dbReference>
<feature type="transmembrane region" description="Helical" evidence="11">
    <location>
        <begin position="304"/>
        <end position="328"/>
    </location>
</feature>